<evidence type="ECO:0000313" key="4">
    <source>
        <dbReference type="Proteomes" id="UP000006038"/>
    </source>
</evidence>
<accession>J3LVZ9</accession>
<organism evidence="3">
    <name type="scientific">Oryza brachyantha</name>
    <name type="common">malo sina</name>
    <dbReference type="NCBI Taxonomy" id="4533"/>
    <lineage>
        <taxon>Eukaryota</taxon>
        <taxon>Viridiplantae</taxon>
        <taxon>Streptophyta</taxon>
        <taxon>Embryophyta</taxon>
        <taxon>Tracheophyta</taxon>
        <taxon>Spermatophyta</taxon>
        <taxon>Magnoliopsida</taxon>
        <taxon>Liliopsida</taxon>
        <taxon>Poales</taxon>
        <taxon>Poaceae</taxon>
        <taxon>BOP clade</taxon>
        <taxon>Oryzoideae</taxon>
        <taxon>Oryzeae</taxon>
        <taxon>Oryzinae</taxon>
        <taxon>Oryza</taxon>
    </lineage>
</organism>
<sequence length="348" mass="38343">MTGLTGLLETNLMLFGMVDTESTEPQSLRTSWARSKLLNTIDLIGQANEGHGKKVLHDTVIAPYHLNDRGINLEELSGVDTVTVLDWARTLRASGCSVGSQRKPGTGPWRRAMVGDAWPPAGGVRPQPASCLLRLAQRTATRGALPASGCASLPKKGSPSAPRFSVRVASPFEAEKNVIKFASCMDDVELRRLSGMIERDKNTLKAPSMREASLVPASVDSCCPNDDDDVEGNPLDGTLKKPCGRKVAKRAKSNVGQENNAELSDVVEKNMVKKNEIDSMEEKRKEERVKAASMKTKAKAKSKDIELNRMVEEERIMSIDTSTLNGPRKMYYEFLQNEFLVRRLKELE</sequence>
<evidence type="ECO:0000256" key="1">
    <source>
        <dbReference type="SAM" id="Coils"/>
    </source>
</evidence>
<keyword evidence="4" id="KW-1185">Reference proteome</keyword>
<dbReference type="Pfam" id="PF14303">
    <property type="entry name" value="NAM-associated"/>
    <property type="match status" value="1"/>
</dbReference>
<feature type="domain" description="No apical meristem-associated C-terminal" evidence="2">
    <location>
        <begin position="225"/>
        <end position="338"/>
    </location>
</feature>
<keyword evidence="1" id="KW-0175">Coiled coil</keyword>
<protein>
    <recommendedName>
        <fullName evidence="2">No apical meristem-associated C-terminal domain-containing protein</fullName>
    </recommendedName>
</protein>
<feature type="coiled-coil region" evidence="1">
    <location>
        <begin position="263"/>
        <end position="297"/>
    </location>
</feature>
<reference evidence="3" key="1">
    <citation type="journal article" date="2013" name="Nat. Commun.">
        <title>Whole-genome sequencing of Oryza brachyantha reveals mechanisms underlying Oryza genome evolution.</title>
        <authorList>
            <person name="Chen J."/>
            <person name="Huang Q."/>
            <person name="Gao D."/>
            <person name="Wang J."/>
            <person name="Lang Y."/>
            <person name="Liu T."/>
            <person name="Li B."/>
            <person name="Bai Z."/>
            <person name="Luis Goicoechea J."/>
            <person name="Liang C."/>
            <person name="Chen C."/>
            <person name="Zhang W."/>
            <person name="Sun S."/>
            <person name="Liao Y."/>
            <person name="Zhang X."/>
            <person name="Yang L."/>
            <person name="Song C."/>
            <person name="Wang M."/>
            <person name="Shi J."/>
            <person name="Liu G."/>
            <person name="Liu J."/>
            <person name="Zhou H."/>
            <person name="Zhou W."/>
            <person name="Yu Q."/>
            <person name="An N."/>
            <person name="Chen Y."/>
            <person name="Cai Q."/>
            <person name="Wang B."/>
            <person name="Liu B."/>
            <person name="Min J."/>
            <person name="Huang Y."/>
            <person name="Wu H."/>
            <person name="Li Z."/>
            <person name="Zhang Y."/>
            <person name="Yin Y."/>
            <person name="Song W."/>
            <person name="Jiang J."/>
            <person name="Jackson S.A."/>
            <person name="Wing R.A."/>
            <person name="Wang J."/>
            <person name="Chen M."/>
        </authorList>
    </citation>
    <scope>NUCLEOTIDE SEQUENCE [LARGE SCALE GENOMIC DNA]</scope>
    <source>
        <strain evidence="3">cv. IRGC 101232</strain>
    </source>
</reference>
<dbReference type="EnsemblPlants" id="OB04G13240.1">
    <property type="protein sequence ID" value="OB04G13240.1"/>
    <property type="gene ID" value="OB04G13240"/>
</dbReference>
<reference evidence="3" key="2">
    <citation type="submission" date="2013-04" db="UniProtKB">
        <authorList>
            <consortium name="EnsemblPlants"/>
        </authorList>
    </citation>
    <scope>IDENTIFICATION</scope>
</reference>
<dbReference type="HOGENOM" id="CLU_797816_0_0_1"/>
<dbReference type="Proteomes" id="UP000006038">
    <property type="component" value="Chromosome 4"/>
</dbReference>
<dbReference type="AlphaFoldDB" id="J3LVZ9"/>
<dbReference type="Gramene" id="OB04G13240.1">
    <property type="protein sequence ID" value="OB04G13240.1"/>
    <property type="gene ID" value="OB04G13240"/>
</dbReference>
<dbReference type="InterPro" id="IPR029466">
    <property type="entry name" value="NAM-associated_C"/>
</dbReference>
<evidence type="ECO:0000313" key="3">
    <source>
        <dbReference type="EnsemblPlants" id="OB04G13240.1"/>
    </source>
</evidence>
<name>J3LVZ9_ORYBR</name>
<evidence type="ECO:0000259" key="2">
    <source>
        <dbReference type="Pfam" id="PF14303"/>
    </source>
</evidence>
<proteinExistence type="predicted"/>